<accession>A0A368EMY1</accession>
<feature type="transmembrane region" description="Helical" evidence="1">
    <location>
        <begin position="52"/>
        <end position="70"/>
    </location>
</feature>
<dbReference type="EMBL" id="QOQK01000008">
    <property type="protein sequence ID" value="RCL84762.1"/>
    <property type="molecule type" value="Genomic_DNA"/>
</dbReference>
<feature type="transmembrane region" description="Helical" evidence="1">
    <location>
        <begin position="90"/>
        <end position="114"/>
    </location>
</feature>
<protein>
    <submittedName>
        <fullName evidence="2">DUF3429 domain-containing protein</fullName>
    </submittedName>
</protein>
<evidence type="ECO:0000313" key="2">
    <source>
        <dbReference type="EMBL" id="RCL84762.1"/>
    </source>
</evidence>
<dbReference type="AlphaFoldDB" id="A0A368EMY1"/>
<sequence length="160" mass="16884">MMDDAQSDTLNEIETIPPVALWLGVGGLIPFLAPALFIWMPPSQGWQGIAGTFGMVYGAIILSFLGGVRWGGALHHLDTRTFILSVLPALLAYGVLVFPAIPLGPLLLAACHSVQGLSDISAARNGMLPVWYARLRAGLTLGAVSSLLSIALNFYLAANV</sequence>
<name>A0A368EMY1_9PROT</name>
<proteinExistence type="predicted"/>
<dbReference type="Pfam" id="PF11911">
    <property type="entry name" value="DUF3429"/>
    <property type="match status" value="1"/>
</dbReference>
<keyword evidence="1" id="KW-0812">Transmembrane</keyword>
<feature type="transmembrane region" description="Helical" evidence="1">
    <location>
        <begin position="135"/>
        <end position="158"/>
    </location>
</feature>
<dbReference type="Proteomes" id="UP000252289">
    <property type="component" value="Unassembled WGS sequence"/>
</dbReference>
<organism evidence="2 3">
    <name type="scientific">PS1 clade bacterium</name>
    <dbReference type="NCBI Taxonomy" id="2175152"/>
    <lineage>
        <taxon>Bacteria</taxon>
        <taxon>Pseudomonadati</taxon>
        <taxon>Pseudomonadota</taxon>
        <taxon>Alphaproteobacteria</taxon>
        <taxon>PS1 clade</taxon>
    </lineage>
</organism>
<evidence type="ECO:0000256" key="1">
    <source>
        <dbReference type="SAM" id="Phobius"/>
    </source>
</evidence>
<dbReference type="PANTHER" id="PTHR15887:SF1">
    <property type="entry name" value="TRANSMEMBRANE PROTEIN 69"/>
    <property type="match status" value="1"/>
</dbReference>
<keyword evidence="1" id="KW-0472">Membrane</keyword>
<feature type="transmembrane region" description="Helical" evidence="1">
    <location>
        <begin position="20"/>
        <end position="40"/>
    </location>
</feature>
<dbReference type="InterPro" id="IPR021836">
    <property type="entry name" value="DUF3429"/>
</dbReference>
<evidence type="ECO:0000313" key="3">
    <source>
        <dbReference type="Proteomes" id="UP000252289"/>
    </source>
</evidence>
<reference evidence="2 3" key="1">
    <citation type="journal article" date="2018" name="Microbiome">
        <title>Fine metagenomic profile of the Mediterranean stratified and mixed water columns revealed by assembly and recruitment.</title>
        <authorList>
            <person name="Haro-Moreno J.M."/>
            <person name="Lopez-Perez M."/>
            <person name="De La Torre J.R."/>
            <person name="Picazo A."/>
            <person name="Camacho A."/>
            <person name="Rodriguez-Valera F."/>
        </authorList>
    </citation>
    <scope>NUCLEOTIDE SEQUENCE [LARGE SCALE GENOMIC DNA]</scope>
    <source>
        <strain evidence="2">MED-G50</strain>
    </source>
</reference>
<keyword evidence="1" id="KW-1133">Transmembrane helix</keyword>
<dbReference type="PANTHER" id="PTHR15887">
    <property type="entry name" value="TRANSMEMBRANE PROTEIN 69"/>
    <property type="match status" value="1"/>
</dbReference>
<comment type="caution">
    <text evidence="2">The sequence shown here is derived from an EMBL/GenBank/DDBJ whole genome shotgun (WGS) entry which is preliminary data.</text>
</comment>
<gene>
    <name evidence="2" type="ORF">DBW64_02675</name>
</gene>